<organism evidence="3 4">
    <name type="scientific">Massilia antarctica</name>
    <dbReference type="NCBI Taxonomy" id="2765360"/>
    <lineage>
        <taxon>Bacteria</taxon>
        <taxon>Pseudomonadati</taxon>
        <taxon>Pseudomonadota</taxon>
        <taxon>Betaproteobacteria</taxon>
        <taxon>Burkholderiales</taxon>
        <taxon>Oxalobacteraceae</taxon>
        <taxon>Telluria group</taxon>
        <taxon>Massilia</taxon>
    </lineage>
</organism>
<keyword evidence="4" id="KW-1185">Reference proteome</keyword>
<sequence length="121" mass="13539">MAKKPYPSEVLDRYIVRLPNGMRDQIARAAEKNGRSMNSEIVARLAYTFEKDLTDWVSGSSTEQAEAGKYTEIADLIVQHLERRLVFQMKPVKPSDPQSPPSAQVEAPARAAAKRARKSKP</sequence>
<feature type="region of interest" description="Disordered" evidence="1">
    <location>
        <begin position="89"/>
        <end position="121"/>
    </location>
</feature>
<evidence type="ECO:0000313" key="3">
    <source>
        <dbReference type="EMBL" id="QPI52898.1"/>
    </source>
</evidence>
<reference evidence="3 4" key="1">
    <citation type="submission" date="2020-11" db="EMBL/GenBank/DDBJ databases">
        <authorList>
            <person name="Sun Q."/>
        </authorList>
    </citation>
    <scope>NUCLEOTIDE SEQUENCE [LARGE SCALE GENOMIC DNA]</scope>
    <source>
        <strain evidence="3 4">P8398</strain>
    </source>
</reference>
<dbReference type="SUPFAM" id="SSF47598">
    <property type="entry name" value="Ribbon-helix-helix"/>
    <property type="match status" value="1"/>
</dbReference>
<dbReference type="EMBL" id="CP065053">
    <property type="protein sequence ID" value="QPI52898.1"/>
    <property type="molecule type" value="Genomic_DNA"/>
</dbReference>
<dbReference type="Gene3D" id="1.10.1220.10">
    <property type="entry name" value="Met repressor-like"/>
    <property type="match status" value="1"/>
</dbReference>
<dbReference type="GO" id="GO:0003677">
    <property type="term" value="F:DNA binding"/>
    <property type="evidence" value="ECO:0007669"/>
    <property type="project" value="UniProtKB-KW"/>
</dbReference>
<feature type="domain" description="Arc-like DNA binding" evidence="2">
    <location>
        <begin position="12"/>
        <end position="51"/>
    </location>
</feature>
<gene>
    <name evidence="3" type="ORF">IV454_16245</name>
</gene>
<dbReference type="RefSeq" id="WP_206092322.1">
    <property type="nucleotide sequence ID" value="NZ_CP065053.1"/>
</dbReference>
<evidence type="ECO:0000313" key="4">
    <source>
        <dbReference type="Proteomes" id="UP000662888"/>
    </source>
</evidence>
<keyword evidence="3" id="KW-0238">DNA-binding</keyword>
<feature type="compositionally biased region" description="Basic residues" evidence="1">
    <location>
        <begin position="112"/>
        <end position="121"/>
    </location>
</feature>
<dbReference type="InterPro" id="IPR013321">
    <property type="entry name" value="Arc_rbn_hlx_hlx"/>
</dbReference>
<name>A0AA48WIG2_9BURK</name>
<dbReference type="InterPro" id="IPR005569">
    <property type="entry name" value="Arc_DNA-bd_dom"/>
</dbReference>
<evidence type="ECO:0000259" key="2">
    <source>
        <dbReference type="Pfam" id="PF03869"/>
    </source>
</evidence>
<dbReference type="InterPro" id="IPR010985">
    <property type="entry name" value="Ribbon_hlx_hlx"/>
</dbReference>
<evidence type="ECO:0000256" key="1">
    <source>
        <dbReference type="SAM" id="MobiDB-lite"/>
    </source>
</evidence>
<protein>
    <submittedName>
        <fullName evidence="3">Arc family DNA-binding protein</fullName>
    </submittedName>
</protein>
<dbReference type="Pfam" id="PF03869">
    <property type="entry name" value="Arc"/>
    <property type="match status" value="1"/>
</dbReference>
<dbReference type="Proteomes" id="UP000662888">
    <property type="component" value="Chromosome"/>
</dbReference>
<accession>A0AA48WIG2</accession>
<proteinExistence type="predicted"/>